<protein>
    <submittedName>
        <fullName evidence="1">Uncharacterized protein</fullName>
    </submittedName>
</protein>
<name>A0ACC1QI25_9HYPO</name>
<accession>A0ACC1QI25</accession>
<keyword evidence="2" id="KW-1185">Reference proteome</keyword>
<dbReference type="EMBL" id="JANAKD010002042">
    <property type="protein sequence ID" value="KAJ3475051.1"/>
    <property type="molecule type" value="Genomic_DNA"/>
</dbReference>
<sequence>MSSPLVAMRPPQDAEVIRQAKKQGWYIDFDDINPQAREILERYSGIAPADVVPHVKDIRERAIQIFVYPCIGMVKFLDIEIAKLPCYDEIKQRLTAGGEKYLEVGCCFGQELRKLVVDGVSASSCSATGTA</sequence>
<dbReference type="Proteomes" id="UP001148737">
    <property type="component" value="Unassembled WGS sequence"/>
</dbReference>
<gene>
    <name evidence="1" type="ORF">NLG97_g9594</name>
</gene>
<proteinExistence type="predicted"/>
<evidence type="ECO:0000313" key="1">
    <source>
        <dbReference type="EMBL" id="KAJ3475051.1"/>
    </source>
</evidence>
<comment type="caution">
    <text evidence="1">The sequence shown here is derived from an EMBL/GenBank/DDBJ whole genome shotgun (WGS) entry which is preliminary data.</text>
</comment>
<organism evidence="1 2">
    <name type="scientific">Lecanicillium saksenae</name>
    <dbReference type="NCBI Taxonomy" id="468837"/>
    <lineage>
        <taxon>Eukaryota</taxon>
        <taxon>Fungi</taxon>
        <taxon>Dikarya</taxon>
        <taxon>Ascomycota</taxon>
        <taxon>Pezizomycotina</taxon>
        <taxon>Sordariomycetes</taxon>
        <taxon>Hypocreomycetidae</taxon>
        <taxon>Hypocreales</taxon>
        <taxon>Cordycipitaceae</taxon>
        <taxon>Lecanicillium</taxon>
    </lineage>
</organism>
<reference evidence="1" key="1">
    <citation type="submission" date="2022-07" db="EMBL/GenBank/DDBJ databases">
        <title>Genome Sequence of Lecanicillium saksenae.</title>
        <authorList>
            <person name="Buettner E."/>
        </authorList>
    </citation>
    <scope>NUCLEOTIDE SEQUENCE</scope>
    <source>
        <strain evidence="1">VT-O1</strain>
    </source>
</reference>
<evidence type="ECO:0000313" key="2">
    <source>
        <dbReference type="Proteomes" id="UP001148737"/>
    </source>
</evidence>